<protein>
    <submittedName>
        <fullName evidence="1">Uncharacterized protein</fullName>
    </submittedName>
</protein>
<gene>
    <name evidence="1" type="ORF">GCM10010339_71360</name>
</gene>
<dbReference type="EMBL" id="BMVG01000028">
    <property type="protein sequence ID" value="GHE11449.1"/>
    <property type="molecule type" value="Genomic_DNA"/>
</dbReference>
<reference evidence="1" key="1">
    <citation type="journal article" date="2014" name="Int. J. Syst. Evol. Microbiol.">
        <title>Complete genome sequence of Corynebacterium casei LMG S-19264T (=DSM 44701T), isolated from a smear-ripened cheese.</title>
        <authorList>
            <consortium name="US DOE Joint Genome Institute (JGI-PGF)"/>
            <person name="Walter F."/>
            <person name="Albersmeier A."/>
            <person name="Kalinowski J."/>
            <person name="Ruckert C."/>
        </authorList>
    </citation>
    <scope>NUCLEOTIDE SEQUENCE</scope>
    <source>
        <strain evidence="1">JCM 4714</strain>
    </source>
</reference>
<evidence type="ECO:0000313" key="1">
    <source>
        <dbReference type="EMBL" id="GHE11449.1"/>
    </source>
</evidence>
<accession>A0A919D5C1</accession>
<keyword evidence="2" id="KW-1185">Reference proteome</keyword>
<evidence type="ECO:0000313" key="2">
    <source>
        <dbReference type="Proteomes" id="UP000655443"/>
    </source>
</evidence>
<dbReference type="RefSeq" id="WP_189957760.1">
    <property type="nucleotide sequence ID" value="NZ_BMVG01000028.1"/>
</dbReference>
<dbReference type="Proteomes" id="UP000655443">
    <property type="component" value="Unassembled WGS sequence"/>
</dbReference>
<dbReference type="AlphaFoldDB" id="A0A919D5C1"/>
<reference evidence="1" key="2">
    <citation type="submission" date="2020-09" db="EMBL/GenBank/DDBJ databases">
        <authorList>
            <person name="Sun Q."/>
            <person name="Ohkuma M."/>
        </authorList>
    </citation>
    <scope>NUCLEOTIDE SEQUENCE</scope>
    <source>
        <strain evidence="1">JCM 4714</strain>
    </source>
</reference>
<organism evidence="1 2">
    <name type="scientific">Streptomyces alanosinicus</name>
    <dbReference type="NCBI Taxonomy" id="68171"/>
    <lineage>
        <taxon>Bacteria</taxon>
        <taxon>Bacillati</taxon>
        <taxon>Actinomycetota</taxon>
        <taxon>Actinomycetes</taxon>
        <taxon>Kitasatosporales</taxon>
        <taxon>Streptomycetaceae</taxon>
        <taxon>Streptomyces</taxon>
    </lineage>
</organism>
<sequence>MILGDSLAQEALAAGSKTAATVDSRGTVHLAVTLPDGAIQHFERPSAGTCADWRATDLEALGSGFAFNESITEQWGHALTLVAHISLT</sequence>
<proteinExistence type="predicted"/>
<comment type="caution">
    <text evidence="1">The sequence shown here is derived from an EMBL/GenBank/DDBJ whole genome shotgun (WGS) entry which is preliminary data.</text>
</comment>
<name>A0A919D5C1_9ACTN</name>